<name>A0ABM7MEI9_9GAMM</name>
<evidence type="ECO:0000259" key="7">
    <source>
        <dbReference type="Pfam" id="PF01435"/>
    </source>
</evidence>
<organism evidence="8 9">
    <name type="scientific">Thiomicrorhabdus immobilis</name>
    <dbReference type="NCBI Taxonomy" id="2791037"/>
    <lineage>
        <taxon>Bacteria</taxon>
        <taxon>Pseudomonadati</taxon>
        <taxon>Pseudomonadota</taxon>
        <taxon>Gammaproteobacteria</taxon>
        <taxon>Thiotrichales</taxon>
        <taxon>Piscirickettsiaceae</taxon>
        <taxon>Thiomicrorhabdus</taxon>
    </lineage>
</organism>
<dbReference type="Pfam" id="PF01435">
    <property type="entry name" value="Peptidase_M48"/>
    <property type="match status" value="1"/>
</dbReference>
<keyword evidence="2 8" id="KW-0645">Protease</keyword>
<keyword evidence="5" id="KW-0862">Zinc</keyword>
<evidence type="ECO:0000256" key="4">
    <source>
        <dbReference type="ARBA" id="ARBA00022801"/>
    </source>
</evidence>
<proteinExistence type="predicted"/>
<dbReference type="InterPro" id="IPR011990">
    <property type="entry name" value="TPR-like_helical_dom_sf"/>
</dbReference>
<dbReference type="InterPro" id="IPR001915">
    <property type="entry name" value="Peptidase_M48"/>
</dbReference>
<dbReference type="EMBL" id="AP024202">
    <property type="protein sequence ID" value="BCN93826.1"/>
    <property type="molecule type" value="Genomic_DNA"/>
</dbReference>
<dbReference type="PANTHER" id="PTHR22726">
    <property type="entry name" value="METALLOENDOPEPTIDASE OMA1"/>
    <property type="match status" value="1"/>
</dbReference>
<evidence type="ECO:0000313" key="8">
    <source>
        <dbReference type="EMBL" id="BCN93826.1"/>
    </source>
</evidence>
<dbReference type="GO" id="GO:0006508">
    <property type="term" value="P:proteolysis"/>
    <property type="evidence" value="ECO:0007669"/>
    <property type="project" value="UniProtKB-KW"/>
</dbReference>
<sequence length="466" mass="52865">MLYFSNSQANNLPDLGSPDLVEYDKQTEQQLGRAFNTALHTQYQLFNDLETNAYIRELGHKLASFTGDNRNYRFYIINDSSINAFAGPDGIIGIHTGLIEATETEDELAAVIAHEISHVTQNHLSRRYEYSATNGNINSIASVIAAILIGMYDPSAGMATLMGGMGYNLQQQLKNSRMHESEADSIGIELLYKAGYNPHAMGDFFGRLSKASQLDTFKAPEILRTHPVSEHRLAEAENRAQNLGKQNHLKPESYLNFIKMRLRALESTQAPFDSKTTSSADKEACYNQALKLIESGKTVAKCLAEYANKTENLPVFTTALVESYTKNDTDLSAEKLEKLNKLIEFKLELHPNNPSIPLRYSRLLAKLGKTQQGIDLLEKAEKNLKYRYELYNELAELYSKKQKESYVYIYLAKANFEIGNIDRSEYFLKRSKETLNKNSNKLKQEIFIFEDKISKLLKNNDKKENN</sequence>
<keyword evidence="9" id="KW-1185">Reference proteome</keyword>
<reference evidence="8" key="1">
    <citation type="journal article" date="2022" name="Arch. Microbiol.">
        <title>Thiomicrorhabdus immobilis sp. nov., a mesophilic sulfur-oxidizing bacterium isolated from sediment of a brackish lake in northern Japan.</title>
        <authorList>
            <person name="Kojima H."/>
            <person name="Mochizuki J."/>
            <person name="Kanda M."/>
            <person name="Watanabe T."/>
            <person name="Fukui M."/>
        </authorList>
    </citation>
    <scope>NUCLEOTIDE SEQUENCE</scope>
    <source>
        <strain evidence="8">Am19</strain>
    </source>
</reference>
<dbReference type="Proteomes" id="UP001054820">
    <property type="component" value="Chromosome"/>
</dbReference>
<dbReference type="Gene3D" id="3.30.2010.10">
    <property type="entry name" value="Metalloproteases ('zincins'), catalytic domain"/>
    <property type="match status" value="1"/>
</dbReference>
<keyword evidence="3" id="KW-0479">Metal-binding</keyword>
<evidence type="ECO:0000256" key="6">
    <source>
        <dbReference type="ARBA" id="ARBA00023049"/>
    </source>
</evidence>
<protein>
    <submittedName>
        <fullName evidence="8">Beta-barrel assembly-enhancing protease</fullName>
    </submittedName>
</protein>
<dbReference type="Gene3D" id="1.25.40.10">
    <property type="entry name" value="Tetratricopeptide repeat domain"/>
    <property type="match status" value="1"/>
</dbReference>
<dbReference type="InterPro" id="IPR051156">
    <property type="entry name" value="Mito/Outer_Membr_Metalloprot"/>
</dbReference>
<feature type="domain" description="Peptidase M48" evidence="7">
    <location>
        <begin position="51"/>
        <end position="239"/>
    </location>
</feature>
<dbReference type="GO" id="GO:0008233">
    <property type="term" value="F:peptidase activity"/>
    <property type="evidence" value="ECO:0007669"/>
    <property type="project" value="UniProtKB-KW"/>
</dbReference>
<evidence type="ECO:0000313" key="9">
    <source>
        <dbReference type="Proteomes" id="UP001054820"/>
    </source>
</evidence>
<keyword evidence="6" id="KW-0482">Metalloprotease</keyword>
<keyword evidence="4" id="KW-0378">Hydrolase</keyword>
<evidence type="ECO:0000256" key="3">
    <source>
        <dbReference type="ARBA" id="ARBA00022723"/>
    </source>
</evidence>
<evidence type="ECO:0000256" key="2">
    <source>
        <dbReference type="ARBA" id="ARBA00022670"/>
    </source>
</evidence>
<evidence type="ECO:0000256" key="5">
    <source>
        <dbReference type="ARBA" id="ARBA00022833"/>
    </source>
</evidence>
<comment type="cofactor">
    <cofactor evidence="1">
        <name>Zn(2+)</name>
        <dbReference type="ChEBI" id="CHEBI:29105"/>
    </cofactor>
</comment>
<evidence type="ECO:0000256" key="1">
    <source>
        <dbReference type="ARBA" id="ARBA00001947"/>
    </source>
</evidence>
<dbReference type="PANTHER" id="PTHR22726:SF1">
    <property type="entry name" value="METALLOENDOPEPTIDASE OMA1, MITOCHONDRIAL"/>
    <property type="match status" value="1"/>
</dbReference>
<dbReference type="SUPFAM" id="SSF48452">
    <property type="entry name" value="TPR-like"/>
    <property type="match status" value="1"/>
</dbReference>
<gene>
    <name evidence="8" type="primary">yfgC</name>
    <name evidence="8" type="ORF">THMIRHAM_16110</name>
</gene>
<accession>A0ABM7MEI9</accession>